<evidence type="ECO:0000256" key="11">
    <source>
        <dbReference type="ARBA" id="ARBA00023264"/>
    </source>
</evidence>
<dbReference type="Pfam" id="PF13091">
    <property type="entry name" value="PLDc_2"/>
    <property type="match status" value="2"/>
</dbReference>
<evidence type="ECO:0000256" key="9">
    <source>
        <dbReference type="ARBA" id="ARBA00023136"/>
    </source>
</evidence>
<evidence type="ECO:0000256" key="6">
    <source>
        <dbReference type="ARBA" id="ARBA00022737"/>
    </source>
</evidence>
<keyword evidence="9 13" id="KW-0472">Membrane</keyword>
<dbReference type="RefSeq" id="WP_083254626.1">
    <property type="nucleotide sequence ID" value="NZ_BDFE01000017.1"/>
</dbReference>
<accession>A0A194AKL2</accession>
<feature type="domain" description="PLD phosphodiesterase" evidence="14">
    <location>
        <begin position="392"/>
        <end position="419"/>
    </location>
</feature>
<keyword evidence="10" id="KW-0594">Phospholipid biosynthesis</keyword>
<keyword evidence="3" id="KW-0444">Lipid biosynthesis</keyword>
<dbReference type="OrthoDB" id="9762009at2"/>
<evidence type="ECO:0000259" key="14">
    <source>
        <dbReference type="PROSITE" id="PS50035"/>
    </source>
</evidence>
<keyword evidence="8" id="KW-0443">Lipid metabolism</keyword>
<dbReference type="STRING" id="1592317.DPF_1971"/>
<evidence type="ECO:0000313" key="15">
    <source>
        <dbReference type="EMBL" id="GAU09249.1"/>
    </source>
</evidence>
<dbReference type="Proteomes" id="UP000095200">
    <property type="component" value="Unassembled WGS sequence"/>
</dbReference>
<gene>
    <name evidence="15" type="ORF">DPF_1971</name>
</gene>
<feature type="domain" description="PLD phosphodiesterase" evidence="14">
    <location>
        <begin position="216"/>
        <end position="243"/>
    </location>
</feature>
<dbReference type="NCBIfam" id="TIGR04265">
    <property type="entry name" value="bac_cardiolipin"/>
    <property type="match status" value="1"/>
</dbReference>
<keyword evidence="2" id="KW-1003">Cell membrane</keyword>
<evidence type="ECO:0000256" key="5">
    <source>
        <dbReference type="ARBA" id="ARBA00022692"/>
    </source>
</evidence>
<dbReference type="PANTHER" id="PTHR21248:SF22">
    <property type="entry name" value="PHOSPHOLIPASE D"/>
    <property type="match status" value="1"/>
</dbReference>
<keyword evidence="6" id="KW-0677">Repeat</keyword>
<evidence type="ECO:0000256" key="13">
    <source>
        <dbReference type="SAM" id="Phobius"/>
    </source>
</evidence>
<evidence type="ECO:0000256" key="1">
    <source>
        <dbReference type="ARBA" id="ARBA00004651"/>
    </source>
</evidence>
<dbReference type="CDD" id="cd09155">
    <property type="entry name" value="PLDc_PaCLS_like_1"/>
    <property type="match status" value="1"/>
</dbReference>
<feature type="transmembrane region" description="Helical" evidence="13">
    <location>
        <begin position="38"/>
        <end position="59"/>
    </location>
</feature>
<organism evidence="15 16">
    <name type="scientific">Desulfoplanes formicivorans</name>
    <dbReference type="NCBI Taxonomy" id="1592317"/>
    <lineage>
        <taxon>Bacteria</taxon>
        <taxon>Pseudomonadati</taxon>
        <taxon>Thermodesulfobacteriota</taxon>
        <taxon>Desulfovibrionia</taxon>
        <taxon>Desulfovibrionales</taxon>
        <taxon>Desulfoplanaceae</taxon>
        <taxon>Desulfoplanes</taxon>
    </lineage>
</organism>
<dbReference type="Gene3D" id="3.30.870.10">
    <property type="entry name" value="Endonuclease Chain A"/>
    <property type="match status" value="2"/>
</dbReference>
<proteinExistence type="predicted"/>
<keyword evidence="16" id="KW-1185">Reference proteome</keyword>
<dbReference type="SMART" id="SM00155">
    <property type="entry name" value="PLDc"/>
    <property type="match status" value="2"/>
</dbReference>
<dbReference type="PROSITE" id="PS50035">
    <property type="entry name" value="PLD"/>
    <property type="match status" value="2"/>
</dbReference>
<dbReference type="InterPro" id="IPR027379">
    <property type="entry name" value="CLS_N"/>
</dbReference>
<comment type="caution">
    <text evidence="15">The sequence shown here is derived from an EMBL/GenBank/DDBJ whole genome shotgun (WGS) entry which is preliminary data.</text>
</comment>
<name>A0A194AKL2_9BACT</name>
<dbReference type="GO" id="GO:0008808">
    <property type="term" value="F:cardiolipin synthase activity"/>
    <property type="evidence" value="ECO:0007669"/>
    <property type="project" value="UniProtKB-UniRule"/>
</dbReference>
<dbReference type="PANTHER" id="PTHR21248">
    <property type="entry name" value="CARDIOLIPIN SYNTHASE"/>
    <property type="match status" value="1"/>
</dbReference>
<dbReference type="EC" id="2.7.8.-" evidence="12"/>
<keyword evidence="4" id="KW-0808">Transferase</keyword>
<dbReference type="GO" id="GO:0005886">
    <property type="term" value="C:plasma membrane"/>
    <property type="evidence" value="ECO:0007669"/>
    <property type="project" value="UniProtKB-SubCell"/>
</dbReference>
<evidence type="ECO:0000256" key="7">
    <source>
        <dbReference type="ARBA" id="ARBA00022989"/>
    </source>
</evidence>
<protein>
    <recommendedName>
        <fullName evidence="12">Cardiolipin synthase</fullName>
        <ecNumber evidence="12">2.7.8.-</ecNumber>
    </recommendedName>
</protein>
<evidence type="ECO:0000313" key="16">
    <source>
        <dbReference type="Proteomes" id="UP000095200"/>
    </source>
</evidence>
<evidence type="ECO:0000256" key="12">
    <source>
        <dbReference type="NCBIfam" id="TIGR04265"/>
    </source>
</evidence>
<dbReference type="EMBL" id="BDFE01000017">
    <property type="protein sequence ID" value="GAU09249.1"/>
    <property type="molecule type" value="Genomic_DNA"/>
</dbReference>
<dbReference type="GO" id="GO:0032049">
    <property type="term" value="P:cardiolipin biosynthetic process"/>
    <property type="evidence" value="ECO:0007669"/>
    <property type="project" value="UniProtKB-UniRule"/>
</dbReference>
<dbReference type="Pfam" id="PF13396">
    <property type="entry name" value="PLDc_N"/>
    <property type="match status" value="1"/>
</dbReference>
<keyword evidence="7 13" id="KW-1133">Transmembrane helix</keyword>
<reference evidence="16" key="1">
    <citation type="submission" date="2016-06" db="EMBL/GenBank/DDBJ databases">
        <title>Draft genome sequence of Desulfoplanes formicivorans strain Pf12B.</title>
        <authorList>
            <person name="Watanabe M."/>
            <person name="Kojima H."/>
            <person name="Fukui M."/>
        </authorList>
    </citation>
    <scope>NUCLEOTIDE SEQUENCE [LARGE SCALE GENOMIC DNA]</scope>
    <source>
        <strain evidence="16">Pf12B</strain>
    </source>
</reference>
<evidence type="ECO:0000256" key="2">
    <source>
        <dbReference type="ARBA" id="ARBA00022475"/>
    </source>
</evidence>
<dbReference type="InterPro" id="IPR022924">
    <property type="entry name" value="Cardiolipin_synthase"/>
</dbReference>
<dbReference type="SUPFAM" id="SSF56024">
    <property type="entry name" value="Phospholipase D/nuclease"/>
    <property type="match status" value="2"/>
</dbReference>
<evidence type="ECO:0000256" key="4">
    <source>
        <dbReference type="ARBA" id="ARBA00022679"/>
    </source>
</evidence>
<dbReference type="InterPro" id="IPR025202">
    <property type="entry name" value="PLD-like_dom"/>
</dbReference>
<sequence>MFERDILALFAWLVTLVEILGIVTAAHAVMRTRTSQGAIAWAISLVTFPWVSLPLYAVFGRNKFNGYVRLRTSRDRAVHHMREQLATQARSEGYIDEGLGQQWKTLVRLSDMPVMRHNKCELLINGEMTFGAMFTAMEQATDYILVQFFIIKDDELGRQLADILMAKARQNIRVCLLYDEIGSQGLSSAYINKLHQAGVIVAPFHTTKGKANRFQINFRNHRKIVIVDGRLAFVGGHNVGDEYVSRHCTFGSWRDTHVRVAGPVVQAIQFSFVEDWYWARGEIPQELSWEMTRAESGNEQTLCIASGPADDVDTCGLFFVEAINRARKRIWIASPYFVPDQRVLAALKLAALRGVDIRILLPQKPDHLAVYLASFARYEEIIPLGIKLYRYQEGFMHQKVVLVDDAFAAVGTANMDNRSFRLNFEIMLLNFSRPFINQIETMLRQDLTRCRQVDMNDYQSRSFLFRFAVRVAALMSPIL</sequence>
<evidence type="ECO:0000256" key="8">
    <source>
        <dbReference type="ARBA" id="ARBA00023098"/>
    </source>
</evidence>
<evidence type="ECO:0000256" key="3">
    <source>
        <dbReference type="ARBA" id="ARBA00022516"/>
    </source>
</evidence>
<keyword evidence="5 13" id="KW-0812">Transmembrane</keyword>
<comment type="subcellular location">
    <subcellularLocation>
        <location evidence="1">Cell membrane</location>
        <topology evidence="1">Multi-pass membrane protein</topology>
    </subcellularLocation>
</comment>
<evidence type="ECO:0000256" key="10">
    <source>
        <dbReference type="ARBA" id="ARBA00023209"/>
    </source>
</evidence>
<keyword evidence="11" id="KW-1208">Phospholipid metabolism</keyword>
<dbReference type="InterPro" id="IPR001736">
    <property type="entry name" value="PLipase_D/transphosphatidylase"/>
</dbReference>
<dbReference type="AlphaFoldDB" id="A0A194AKL2"/>
<dbReference type="FunFam" id="3.30.870.10:FF:000014">
    <property type="entry name" value="Cardiolipin synthase"/>
    <property type="match status" value="1"/>
</dbReference>